<evidence type="ECO:0000313" key="1">
    <source>
        <dbReference type="EMBL" id="MBW8192084.1"/>
    </source>
</evidence>
<dbReference type="SUPFAM" id="SSF81901">
    <property type="entry name" value="HCP-like"/>
    <property type="match status" value="1"/>
</dbReference>
<organism evidence="1 2">
    <name type="scientific">Neiella holothuriorum</name>
    <dbReference type="NCBI Taxonomy" id="2870530"/>
    <lineage>
        <taxon>Bacteria</taxon>
        <taxon>Pseudomonadati</taxon>
        <taxon>Pseudomonadota</taxon>
        <taxon>Gammaproteobacteria</taxon>
        <taxon>Alteromonadales</taxon>
        <taxon>Echinimonadaceae</taxon>
        <taxon>Neiella</taxon>
    </lineage>
</organism>
<sequence>MMKPWLLLPLVAPLLLTGCGSDLLVLQRLQALKPSAEQPANNLTELDLPGESDWVAQFDFAESLLDKSQPLQALEWYSKCANGGYLPCVRQLGYAYLQGGAAGHDPYLGIELLTQSLDQTDPTMLNDMAWFLSTSKLQSLRDPQQAKQYMEKRQQLGPLDAMTMDTLAAVTAALGEFDGAAKVQQKAITMLLKEGGLGEDVLSDYRSRLQLYRNQKAYTE</sequence>
<dbReference type="Gene3D" id="1.25.40.10">
    <property type="entry name" value="Tetratricopeptide repeat domain"/>
    <property type="match status" value="1"/>
</dbReference>
<proteinExistence type="predicted"/>
<reference evidence="1" key="1">
    <citation type="submission" date="2021-07" db="EMBL/GenBank/DDBJ databases">
        <title>Neiella marina sp. nov., isolated from the intestinal content of sea cucumber Apostichopus japonicus.</title>
        <authorList>
            <person name="Bai X."/>
        </authorList>
    </citation>
    <scope>NUCLEOTIDE SEQUENCE</scope>
    <source>
        <strain evidence="1">126</strain>
    </source>
</reference>
<dbReference type="Proteomes" id="UP001166251">
    <property type="component" value="Unassembled WGS sequence"/>
</dbReference>
<dbReference type="RefSeq" id="WP_220104718.1">
    <property type="nucleotide sequence ID" value="NZ_JAHZSS010000018.1"/>
</dbReference>
<gene>
    <name evidence="1" type="ORF">K0504_13660</name>
</gene>
<evidence type="ECO:0008006" key="3">
    <source>
        <dbReference type="Google" id="ProtNLM"/>
    </source>
</evidence>
<comment type="caution">
    <text evidence="1">The sequence shown here is derived from an EMBL/GenBank/DDBJ whole genome shotgun (WGS) entry which is preliminary data.</text>
</comment>
<name>A0ABS7EIA0_9GAMM</name>
<dbReference type="InterPro" id="IPR011990">
    <property type="entry name" value="TPR-like_helical_dom_sf"/>
</dbReference>
<evidence type="ECO:0000313" key="2">
    <source>
        <dbReference type="Proteomes" id="UP001166251"/>
    </source>
</evidence>
<keyword evidence="2" id="KW-1185">Reference proteome</keyword>
<protein>
    <recommendedName>
        <fullName evidence="3">Sel1 repeat family protein</fullName>
    </recommendedName>
</protein>
<dbReference type="PROSITE" id="PS51257">
    <property type="entry name" value="PROKAR_LIPOPROTEIN"/>
    <property type="match status" value="1"/>
</dbReference>
<dbReference type="EMBL" id="JAHZSS010000018">
    <property type="protein sequence ID" value="MBW8192084.1"/>
    <property type="molecule type" value="Genomic_DNA"/>
</dbReference>
<accession>A0ABS7EIA0</accession>